<dbReference type="RefSeq" id="WP_343875416.1">
    <property type="nucleotide sequence ID" value="NZ_BAAAIX010000033.1"/>
</dbReference>
<reference evidence="4" key="1">
    <citation type="journal article" date="2019" name="Int. J. Syst. Evol. Microbiol.">
        <title>The Global Catalogue of Microorganisms (GCM) 10K type strain sequencing project: providing services to taxonomists for standard genome sequencing and annotation.</title>
        <authorList>
            <consortium name="The Broad Institute Genomics Platform"/>
            <consortium name="The Broad Institute Genome Sequencing Center for Infectious Disease"/>
            <person name="Wu L."/>
            <person name="Ma J."/>
        </authorList>
    </citation>
    <scope>NUCLEOTIDE SEQUENCE [LARGE SCALE GENOMIC DNA]</scope>
    <source>
        <strain evidence="4">CAIM 431</strain>
    </source>
</reference>
<organism evidence="3 4">
    <name type="scientific">Luteococcus peritonei</name>
    <dbReference type="NCBI Taxonomy" id="88874"/>
    <lineage>
        <taxon>Bacteria</taxon>
        <taxon>Bacillati</taxon>
        <taxon>Actinomycetota</taxon>
        <taxon>Actinomycetes</taxon>
        <taxon>Propionibacteriales</taxon>
        <taxon>Propionibacteriaceae</taxon>
        <taxon>Luteococcus</taxon>
    </lineage>
</organism>
<dbReference type="InterPro" id="IPR039247">
    <property type="entry name" value="KhpB"/>
</dbReference>
<dbReference type="SUPFAM" id="SSF82708">
    <property type="entry name" value="R3H domain"/>
    <property type="match status" value="1"/>
</dbReference>
<feature type="compositionally biased region" description="Acidic residues" evidence="1">
    <location>
        <begin position="31"/>
        <end position="63"/>
    </location>
</feature>
<dbReference type="CDD" id="cd02644">
    <property type="entry name" value="R3H_jag"/>
    <property type="match status" value="1"/>
</dbReference>
<gene>
    <name evidence="3" type="ORF">ACFSCS_13495</name>
</gene>
<dbReference type="Gene3D" id="3.30.300.20">
    <property type="match status" value="1"/>
</dbReference>
<keyword evidence="4" id="KW-1185">Reference proteome</keyword>
<feature type="region of interest" description="Disordered" evidence="1">
    <location>
        <begin position="1"/>
        <end position="63"/>
    </location>
</feature>
<evidence type="ECO:0000313" key="3">
    <source>
        <dbReference type="EMBL" id="MFD1891189.1"/>
    </source>
</evidence>
<sequence length="206" mass="22237">MSEELTTPEPAIEVTDPAAVVTDPTQPAEQTVEDAVEEQDEAVTTDESDDDSDGDEDPLEAEGDIAADYLEELLDIADLDGDIDTFAEGGRAHVSIVTESEVLVGKDGEVLDALQELARLAVMTETGHRSRLMLDVAGHRDRRRKELQVLAHDAIAEVKTSGEAVRMTPMNPFERKIVHDAVAEAGLVSESEGVEPKRRVVVLPAS</sequence>
<dbReference type="Proteomes" id="UP001597326">
    <property type="component" value="Unassembled WGS sequence"/>
</dbReference>
<dbReference type="PROSITE" id="PS51061">
    <property type="entry name" value="R3H"/>
    <property type="match status" value="1"/>
</dbReference>
<dbReference type="InterPro" id="IPR038008">
    <property type="entry name" value="Jag_KH"/>
</dbReference>
<dbReference type="InterPro" id="IPR015946">
    <property type="entry name" value="KH_dom-like_a/b"/>
</dbReference>
<dbReference type="CDD" id="cd02414">
    <property type="entry name" value="KH-II_Jag"/>
    <property type="match status" value="1"/>
</dbReference>
<dbReference type="InterPro" id="IPR034079">
    <property type="entry name" value="R3H_KhpB"/>
</dbReference>
<comment type="caution">
    <text evidence="3">The sequence shown here is derived from an EMBL/GenBank/DDBJ whole genome shotgun (WGS) entry which is preliminary data.</text>
</comment>
<dbReference type="PANTHER" id="PTHR35800">
    <property type="entry name" value="PROTEIN JAG"/>
    <property type="match status" value="1"/>
</dbReference>
<protein>
    <submittedName>
        <fullName evidence="3">Protein jag</fullName>
    </submittedName>
</protein>
<proteinExistence type="predicted"/>
<accession>A0ABW4RYQ0</accession>
<name>A0ABW4RYQ0_9ACTN</name>
<dbReference type="Gene3D" id="3.30.1370.50">
    <property type="entry name" value="R3H-like domain"/>
    <property type="match status" value="1"/>
</dbReference>
<dbReference type="Pfam" id="PF01424">
    <property type="entry name" value="R3H"/>
    <property type="match status" value="1"/>
</dbReference>
<dbReference type="PANTHER" id="PTHR35800:SF1">
    <property type="entry name" value="RNA-BINDING PROTEIN KHPB"/>
    <property type="match status" value="1"/>
</dbReference>
<dbReference type="EMBL" id="JBHUFZ010000032">
    <property type="protein sequence ID" value="MFD1891189.1"/>
    <property type="molecule type" value="Genomic_DNA"/>
</dbReference>
<evidence type="ECO:0000313" key="4">
    <source>
        <dbReference type="Proteomes" id="UP001597326"/>
    </source>
</evidence>
<evidence type="ECO:0000259" key="2">
    <source>
        <dbReference type="PROSITE" id="PS51061"/>
    </source>
</evidence>
<feature type="domain" description="R3H" evidence="2">
    <location>
        <begin position="141"/>
        <end position="206"/>
    </location>
</feature>
<dbReference type="SMART" id="SM00393">
    <property type="entry name" value="R3H"/>
    <property type="match status" value="1"/>
</dbReference>
<dbReference type="InterPro" id="IPR001374">
    <property type="entry name" value="R3H_dom"/>
</dbReference>
<evidence type="ECO:0000256" key="1">
    <source>
        <dbReference type="SAM" id="MobiDB-lite"/>
    </source>
</evidence>
<dbReference type="InterPro" id="IPR036867">
    <property type="entry name" value="R3H_dom_sf"/>
</dbReference>